<dbReference type="SUPFAM" id="SSF47781">
    <property type="entry name" value="RuvA domain 2-like"/>
    <property type="match status" value="1"/>
</dbReference>
<comment type="function">
    <text evidence="7">Non-catalytic component of a structure-specific DNA repair endonuclease responsible for the 5'-incision during DNA repair. Responsible, in conjunction with SLX4, for the first step in the repair of interstrand cross-links (ICL). Participates in the processing of anaphase bridge-generating DNA structures, which consist in incompletely processed DNA lesions arising during S or G2 phase, and can result in cytokinesis failure. Also required for homology-directed repair (HDR) of DNA double-strand breaks, in conjunction with SLX4.</text>
</comment>
<evidence type="ECO:0000256" key="9">
    <source>
        <dbReference type="SAM" id="MobiDB-lite"/>
    </source>
</evidence>
<accession>A0A9N9WNM4</accession>
<dbReference type="CDD" id="cd22325">
    <property type="entry name" value="ERCC1_C-like"/>
    <property type="match status" value="1"/>
</dbReference>
<keyword evidence="12" id="KW-1185">Reference proteome</keyword>
<dbReference type="PANTHER" id="PTHR12749">
    <property type="entry name" value="EXCISION REPAIR CROSS-COMPLEMENTING 1 ERCC1"/>
    <property type="match status" value="1"/>
</dbReference>
<dbReference type="GO" id="GO:0006302">
    <property type="term" value="P:double-strand break repair"/>
    <property type="evidence" value="ECO:0007669"/>
    <property type="project" value="UniProtKB-ARBA"/>
</dbReference>
<dbReference type="InterPro" id="IPR011335">
    <property type="entry name" value="Restrct_endonuc-II-like"/>
</dbReference>
<evidence type="ECO:0000313" key="11">
    <source>
        <dbReference type="EMBL" id="CAG9802775.1"/>
    </source>
</evidence>
<dbReference type="Proteomes" id="UP001153620">
    <property type="component" value="Chromosome 2"/>
</dbReference>
<keyword evidence="5" id="KW-0234">DNA repair</keyword>
<dbReference type="InterPro" id="IPR047260">
    <property type="entry name" value="ERCC1-like_central_dom"/>
</dbReference>
<dbReference type="GO" id="GO:0006312">
    <property type="term" value="P:mitotic recombination"/>
    <property type="evidence" value="ECO:0007669"/>
    <property type="project" value="TreeGrafter"/>
</dbReference>
<dbReference type="GO" id="GO:0003697">
    <property type="term" value="F:single-stranded DNA binding"/>
    <property type="evidence" value="ECO:0007669"/>
    <property type="project" value="TreeGrafter"/>
</dbReference>
<dbReference type="Gene3D" id="1.10.150.20">
    <property type="entry name" value="5' to 3' exonuclease, C-terminal subdomain"/>
    <property type="match status" value="1"/>
</dbReference>
<keyword evidence="6" id="KW-0539">Nucleus</keyword>
<dbReference type="GO" id="GO:0006289">
    <property type="term" value="P:nucleotide-excision repair"/>
    <property type="evidence" value="ECO:0007669"/>
    <property type="project" value="UniProtKB-ARBA"/>
</dbReference>
<dbReference type="GO" id="GO:0070522">
    <property type="term" value="C:ERCC4-ERCC1 complex"/>
    <property type="evidence" value="ECO:0007669"/>
    <property type="project" value="TreeGrafter"/>
</dbReference>
<dbReference type="Gene3D" id="3.40.50.10130">
    <property type="match status" value="1"/>
</dbReference>
<dbReference type="PANTHER" id="PTHR12749:SF0">
    <property type="entry name" value="DNA EXCISION REPAIR PROTEIN ERCC-1"/>
    <property type="match status" value="1"/>
</dbReference>
<dbReference type="FunFam" id="1.10.150.20:FF:000017">
    <property type="entry name" value="DNA excision repair protein ERCC-1"/>
    <property type="match status" value="1"/>
</dbReference>
<evidence type="ECO:0000256" key="8">
    <source>
        <dbReference type="ARBA" id="ARBA00071993"/>
    </source>
</evidence>
<keyword evidence="3" id="KW-0227">DNA damage</keyword>
<dbReference type="EMBL" id="OU895878">
    <property type="protein sequence ID" value="CAG9802775.1"/>
    <property type="molecule type" value="Genomic_DNA"/>
</dbReference>
<dbReference type="GO" id="GO:0003684">
    <property type="term" value="F:damaged DNA binding"/>
    <property type="evidence" value="ECO:0007669"/>
    <property type="project" value="InterPro"/>
</dbReference>
<dbReference type="SUPFAM" id="SSF52980">
    <property type="entry name" value="Restriction endonuclease-like"/>
    <property type="match status" value="1"/>
</dbReference>
<sequence length="248" mass="28160">MEELDDSMNDVLANMDIPDDIQPTTSKTSVNSKETSQNKAQNEVKLITSAKIQVHSNQKGNPLLKSITNVPWEYNDKIVPDYVVGKHACILFLSIKYHNLKPDYIHERLKQLGKNYELRILLVHIDVKECHNPLKHLTRICLLTDMTLMLAWSYDEAGKIVENYKLYENVSAEKLMERQDDIDDHQKVINALTAIKSVNKTDAATILTNFGTLENLVKASESQLASCIGLGPKKAQQLIKLFNEPFLK</sequence>
<evidence type="ECO:0000256" key="3">
    <source>
        <dbReference type="ARBA" id="ARBA00022763"/>
    </source>
</evidence>
<feature type="domain" description="ERCC1-like central" evidence="10">
    <location>
        <begin position="52"/>
        <end position="165"/>
    </location>
</feature>
<dbReference type="InterPro" id="IPR010994">
    <property type="entry name" value="RuvA_2-like"/>
</dbReference>
<dbReference type="Pfam" id="PF14520">
    <property type="entry name" value="HHH_5"/>
    <property type="match status" value="1"/>
</dbReference>
<dbReference type="FunFam" id="3.40.50.10130:FF:000001">
    <property type="entry name" value="DNA excision repair protein ERCC-1"/>
    <property type="match status" value="1"/>
</dbReference>
<evidence type="ECO:0000256" key="2">
    <source>
        <dbReference type="ARBA" id="ARBA00008283"/>
    </source>
</evidence>
<feature type="compositionally biased region" description="Polar residues" evidence="9">
    <location>
        <begin position="22"/>
        <end position="40"/>
    </location>
</feature>
<reference evidence="11" key="2">
    <citation type="submission" date="2022-10" db="EMBL/GenBank/DDBJ databases">
        <authorList>
            <consortium name="ENA_rothamsted_submissions"/>
            <consortium name="culmorum"/>
            <person name="King R."/>
        </authorList>
    </citation>
    <scope>NUCLEOTIDE SEQUENCE</scope>
</reference>
<comment type="subcellular location">
    <subcellularLocation>
        <location evidence="1">Nucleus</location>
    </subcellularLocation>
</comment>
<reference evidence="11" key="1">
    <citation type="submission" date="2022-01" db="EMBL/GenBank/DDBJ databases">
        <authorList>
            <person name="King R."/>
        </authorList>
    </citation>
    <scope>NUCLEOTIDE SEQUENCE</scope>
</reference>
<gene>
    <name evidence="11" type="ORF">CHIRRI_LOCUS5680</name>
</gene>
<dbReference type="GO" id="GO:0032204">
    <property type="term" value="P:regulation of telomere maintenance"/>
    <property type="evidence" value="ECO:0007669"/>
    <property type="project" value="UniProtKB-ARBA"/>
</dbReference>
<dbReference type="GO" id="GO:0070914">
    <property type="term" value="P:UV-damage excision repair"/>
    <property type="evidence" value="ECO:0007669"/>
    <property type="project" value="TreeGrafter"/>
</dbReference>
<protein>
    <recommendedName>
        <fullName evidence="8">DNA excision repair protein ERCC-1</fullName>
    </recommendedName>
</protein>
<evidence type="ECO:0000256" key="5">
    <source>
        <dbReference type="ARBA" id="ARBA00023204"/>
    </source>
</evidence>
<dbReference type="NCBIfam" id="TIGR00597">
    <property type="entry name" value="rad10"/>
    <property type="match status" value="1"/>
</dbReference>
<dbReference type="Pfam" id="PF03834">
    <property type="entry name" value="Rad10"/>
    <property type="match status" value="1"/>
</dbReference>
<evidence type="ECO:0000256" key="1">
    <source>
        <dbReference type="ARBA" id="ARBA00004123"/>
    </source>
</evidence>
<dbReference type="InterPro" id="IPR004579">
    <property type="entry name" value="ERCC1/RAD10/SWI10"/>
</dbReference>
<feature type="region of interest" description="Disordered" evidence="9">
    <location>
        <begin position="14"/>
        <end position="40"/>
    </location>
</feature>
<evidence type="ECO:0000256" key="4">
    <source>
        <dbReference type="ARBA" id="ARBA00023125"/>
    </source>
</evidence>
<dbReference type="GO" id="GO:0000110">
    <property type="term" value="C:nucleotide-excision repair factor 1 complex"/>
    <property type="evidence" value="ECO:0007669"/>
    <property type="project" value="TreeGrafter"/>
</dbReference>
<evidence type="ECO:0000256" key="7">
    <source>
        <dbReference type="ARBA" id="ARBA00054210"/>
    </source>
</evidence>
<dbReference type="AlphaFoldDB" id="A0A9N9WNM4"/>
<comment type="similarity">
    <text evidence="2">Belongs to the ERCC1/RAD10/SWI10 family.</text>
</comment>
<evidence type="ECO:0000256" key="6">
    <source>
        <dbReference type="ARBA" id="ARBA00023242"/>
    </source>
</evidence>
<keyword evidence="4" id="KW-0238">DNA-binding</keyword>
<evidence type="ECO:0000313" key="12">
    <source>
        <dbReference type="Proteomes" id="UP001153620"/>
    </source>
</evidence>
<proteinExistence type="inferred from homology"/>
<evidence type="ECO:0000259" key="10">
    <source>
        <dbReference type="Pfam" id="PF03834"/>
    </source>
</evidence>
<name>A0A9N9WNM4_9DIPT</name>
<organism evidence="11 12">
    <name type="scientific">Chironomus riparius</name>
    <dbReference type="NCBI Taxonomy" id="315576"/>
    <lineage>
        <taxon>Eukaryota</taxon>
        <taxon>Metazoa</taxon>
        <taxon>Ecdysozoa</taxon>
        <taxon>Arthropoda</taxon>
        <taxon>Hexapoda</taxon>
        <taxon>Insecta</taxon>
        <taxon>Pterygota</taxon>
        <taxon>Neoptera</taxon>
        <taxon>Endopterygota</taxon>
        <taxon>Diptera</taxon>
        <taxon>Nematocera</taxon>
        <taxon>Chironomoidea</taxon>
        <taxon>Chironomidae</taxon>
        <taxon>Chironominae</taxon>
        <taxon>Chironomus</taxon>
    </lineage>
</organism>
<dbReference type="OrthoDB" id="10262814at2759"/>